<dbReference type="InterPro" id="IPR013319">
    <property type="entry name" value="GH11/12"/>
</dbReference>
<name>A0A1E3L224_9BACL</name>
<comment type="caution">
    <text evidence="3">The sequence shown here is derived from an EMBL/GenBank/DDBJ whole genome shotgun (WGS) entry which is preliminary data.</text>
</comment>
<evidence type="ECO:0000313" key="4">
    <source>
        <dbReference type="Proteomes" id="UP000094578"/>
    </source>
</evidence>
<keyword evidence="2" id="KW-0732">Signal</keyword>
<dbReference type="InterPro" id="IPR013320">
    <property type="entry name" value="ConA-like_dom_sf"/>
</dbReference>
<dbReference type="EMBL" id="MDER01000047">
    <property type="protein sequence ID" value="ODP27703.1"/>
    <property type="molecule type" value="Genomic_DNA"/>
</dbReference>
<proteinExistence type="predicted"/>
<dbReference type="AlphaFoldDB" id="A0A1E3L224"/>
<gene>
    <name evidence="3" type="ORF">PTI45_02875</name>
</gene>
<reference evidence="3 4" key="1">
    <citation type="submission" date="2016-08" db="EMBL/GenBank/DDBJ databases">
        <title>Genome sequencing of Paenibacillus sp. TI45-13ar, isolated from Korean traditional nuruk.</title>
        <authorList>
            <person name="Kim S.-J."/>
        </authorList>
    </citation>
    <scope>NUCLEOTIDE SEQUENCE [LARGE SCALE GENOMIC DNA]</scope>
    <source>
        <strain evidence="3 4">TI45-13ar</strain>
    </source>
</reference>
<evidence type="ECO:0000256" key="1">
    <source>
        <dbReference type="SAM" id="MobiDB-lite"/>
    </source>
</evidence>
<keyword evidence="4" id="KW-1185">Reference proteome</keyword>
<evidence type="ECO:0000256" key="2">
    <source>
        <dbReference type="SAM" id="SignalP"/>
    </source>
</evidence>
<feature type="chain" id="PRO_5009131205" evidence="2">
    <location>
        <begin position="32"/>
        <end position="321"/>
    </location>
</feature>
<dbReference type="SUPFAM" id="SSF49899">
    <property type="entry name" value="Concanavalin A-like lectins/glucanases"/>
    <property type="match status" value="1"/>
</dbReference>
<dbReference type="Gene3D" id="2.60.120.180">
    <property type="match status" value="1"/>
</dbReference>
<dbReference type="Proteomes" id="UP000094578">
    <property type="component" value="Unassembled WGS sequence"/>
</dbReference>
<feature type="region of interest" description="Disordered" evidence="1">
    <location>
        <begin position="129"/>
        <end position="153"/>
    </location>
</feature>
<dbReference type="GO" id="GO:0004553">
    <property type="term" value="F:hydrolase activity, hydrolyzing O-glycosyl compounds"/>
    <property type="evidence" value="ECO:0007669"/>
    <property type="project" value="InterPro"/>
</dbReference>
<feature type="signal peptide" evidence="2">
    <location>
        <begin position="1"/>
        <end position="31"/>
    </location>
</feature>
<sequence>MKKSTTFKKPIFALATFAISASLLLPGAASAAAETSNNVNGSYSLGTNGYLANTGWSGMNNSNSTMTGENQDSAQSIFYDTNSSFGYNWAYAADMTGTQSSPAISYGWNWTPGYENAGNFPVQIYKDNENRRSNSSSSSSRQSQMKDINTSVSYSTEEATGDYSTGYTVFIHNTQWAGAESQPSDIVKLVTSTSQNASTVVENKNDSTSTTNQDMKTTTATWGESLGTVSLDGANWDVYRKGMNSDMEGQSNFNSMNGNVYTFVRTENADSVNLNISTFIKNLLDRNELNSFDYVSGVKFGTDVMSGSGKLNVTNWSITAQ</sequence>
<dbReference type="RefSeq" id="WP_069328286.1">
    <property type="nucleotide sequence ID" value="NZ_MDER01000047.1"/>
</dbReference>
<organism evidence="3 4">
    <name type="scientific">Paenibacillus nuruki</name>
    <dbReference type="NCBI Taxonomy" id="1886670"/>
    <lineage>
        <taxon>Bacteria</taxon>
        <taxon>Bacillati</taxon>
        <taxon>Bacillota</taxon>
        <taxon>Bacilli</taxon>
        <taxon>Bacillales</taxon>
        <taxon>Paenibacillaceae</taxon>
        <taxon>Paenibacillus</taxon>
    </lineage>
</organism>
<feature type="compositionally biased region" description="Low complexity" evidence="1">
    <location>
        <begin position="133"/>
        <end position="143"/>
    </location>
</feature>
<evidence type="ECO:0000313" key="3">
    <source>
        <dbReference type="EMBL" id="ODP27703.1"/>
    </source>
</evidence>
<protein>
    <submittedName>
        <fullName evidence="3">Uncharacterized protein</fullName>
    </submittedName>
</protein>
<accession>A0A1E3L224</accession>